<dbReference type="EMBL" id="LR721780">
    <property type="protein sequence ID" value="VVV99063.1"/>
    <property type="molecule type" value="Genomic_DNA"/>
</dbReference>
<proteinExistence type="predicted"/>
<dbReference type="InterPro" id="IPR011990">
    <property type="entry name" value="TPR-like_helical_dom_sf"/>
</dbReference>
<name>A0A5K1AB07_9MAGN</name>
<dbReference type="FunFam" id="1.25.40.10:FF:000702">
    <property type="entry name" value="Trafficking protein particle complex subunit 12"/>
    <property type="match status" value="1"/>
</dbReference>
<evidence type="ECO:0000256" key="1">
    <source>
        <dbReference type="PROSITE-ProRule" id="PRU00339"/>
    </source>
</evidence>
<dbReference type="OrthoDB" id="428342at2759"/>
<sequence>MEELAAEVRDLNISGSGAAPPPPSGGSSLSGLCYDADSLQELARQGSWRSLLEKIDRARKLSLLKAPHEHLAYHAFSVLALAKIRKFQEAFDEIDGLGDLNAEKYRYEAYPEHYHGKSGSMVPFSLRWLHAQLPERLGNRQETVDRLYLLLDFVRKKLKSFSDRVELSAKSCSVGGSHGEAVISESDGATGGRIGLSGKSLDVGDGADEPKVSGSDGGIIEDLSPGVNQEAPEASKNTGVFPSEMAAESHGESTSAGDEFGEWKSAVADESIDAATVCRQLWQRRETIVISTIISHHLSQKEFDACIALLHHLLRQNPSDPVLLAKVGYVQMQLGDLNGATATFAHIESLSKSGSSNQLMDEMKLKNLVNRNRALMYLVAKDYASAIREYEEAIERDPTDMIAINNKALCLMYSRDLSDSIKVLESALERMPSVALDETVVVNLCSMYELAYVNHSEIKKTLSNWIARVAPDDFDSSCIRM</sequence>
<evidence type="ECO:0000313" key="3">
    <source>
        <dbReference type="EMBL" id="VVV99063.1"/>
    </source>
</evidence>
<keyword evidence="1" id="KW-0802">TPR repeat</keyword>
<dbReference type="Gene3D" id="1.25.40.10">
    <property type="entry name" value="Tetratricopeptide repeat domain"/>
    <property type="match status" value="1"/>
</dbReference>
<feature type="region of interest" description="Disordered" evidence="2">
    <location>
        <begin position="194"/>
        <end position="237"/>
    </location>
</feature>
<organism evidence="3">
    <name type="scientific">Nymphaea colorata</name>
    <name type="common">pocket water lily</name>
    <dbReference type="NCBI Taxonomy" id="210225"/>
    <lineage>
        <taxon>Eukaryota</taxon>
        <taxon>Viridiplantae</taxon>
        <taxon>Streptophyta</taxon>
        <taxon>Embryophyta</taxon>
        <taxon>Tracheophyta</taxon>
        <taxon>Spermatophyta</taxon>
        <taxon>Magnoliopsida</taxon>
        <taxon>Nymphaeales</taxon>
        <taxon>Nymphaeaceae</taxon>
        <taxon>Nymphaea</taxon>
    </lineage>
</organism>
<gene>
    <name evidence="3" type="ORF">NYM_LOCUS12901</name>
</gene>
<dbReference type="SUPFAM" id="SSF48452">
    <property type="entry name" value="TPR-like"/>
    <property type="match status" value="1"/>
</dbReference>
<dbReference type="Gramene" id="NC2G0053690.1">
    <property type="protein sequence ID" value="NC2G0053690.1:cds"/>
    <property type="gene ID" value="NC2G0053690"/>
</dbReference>
<feature type="repeat" description="TPR" evidence="1">
    <location>
        <begin position="367"/>
        <end position="400"/>
    </location>
</feature>
<protein>
    <submittedName>
        <fullName evidence="3">Uncharacterized protein</fullName>
    </submittedName>
</protein>
<accession>A0A5K1AB07</accession>
<dbReference type="InterPro" id="IPR019734">
    <property type="entry name" value="TPR_rpt"/>
</dbReference>
<evidence type="ECO:0000256" key="2">
    <source>
        <dbReference type="SAM" id="MobiDB-lite"/>
    </source>
</evidence>
<dbReference type="PROSITE" id="PS50005">
    <property type="entry name" value="TPR"/>
    <property type="match status" value="1"/>
</dbReference>
<dbReference type="PANTHER" id="PTHR21581">
    <property type="entry name" value="D-ALANYL-D-ALANINE CARBOXYPEPTIDASE"/>
    <property type="match status" value="1"/>
</dbReference>
<dbReference type="OMA" id="RDLVNCY"/>
<dbReference type="PANTHER" id="PTHR21581:SF6">
    <property type="entry name" value="TRAFFICKING PROTEIN PARTICLE COMPLEX SUBUNIT 12"/>
    <property type="match status" value="1"/>
</dbReference>
<dbReference type="AlphaFoldDB" id="A0A5K1AB07"/>
<reference evidence="3" key="1">
    <citation type="submission" date="2019-09" db="EMBL/GenBank/DDBJ databases">
        <authorList>
            <person name="Zhang L."/>
        </authorList>
    </citation>
    <scope>NUCLEOTIDE SEQUENCE</scope>
</reference>
<dbReference type="SMART" id="SM00028">
    <property type="entry name" value="TPR"/>
    <property type="match status" value="3"/>
</dbReference>